<dbReference type="Proteomes" id="UP000014264">
    <property type="component" value="Unassembled WGS sequence"/>
</dbReference>
<proteinExistence type="predicted"/>
<evidence type="ECO:0000313" key="2">
    <source>
        <dbReference type="Proteomes" id="UP000014264"/>
    </source>
</evidence>
<dbReference type="Gene3D" id="3.90.1150.10">
    <property type="entry name" value="Aspartate Aminotransferase, domain 1"/>
    <property type="match status" value="1"/>
</dbReference>
<dbReference type="AlphaFoldDB" id="A0A829GQ17"/>
<dbReference type="InterPro" id="IPR015424">
    <property type="entry name" value="PyrdxlP-dep_Trfase"/>
</dbReference>
<dbReference type="InterPro" id="IPR015422">
    <property type="entry name" value="PyrdxlP-dep_Trfase_small"/>
</dbReference>
<sequence>MKRFFTACDLSCVVGSYFVVDGEGFVRLNIGMPRPLLKEALDRIFAIYATWHQKEAPVPK</sequence>
<accession>A0A829GQ17</accession>
<protein>
    <submittedName>
        <fullName evidence="1">Uncharacterized protein</fullName>
    </submittedName>
</protein>
<evidence type="ECO:0000313" key="1">
    <source>
        <dbReference type="EMBL" id="EPC62336.1"/>
    </source>
</evidence>
<name>A0A829GQ17_LACPA</name>
<reference evidence="1 2" key="1">
    <citation type="journal article" date="2013" name="PLoS ONE">
        <title>Lactobacillus paracasei comparative genomics: towards species pan-genome definition and exploitation of diversity.</title>
        <authorList>
            <person name="Smokvina T."/>
            <person name="Wels M."/>
            <person name="Polka J."/>
            <person name="Chervaux C."/>
            <person name="Brisse S."/>
            <person name="Boekhorst J."/>
            <person name="van Hylckama Vlieg J.E."/>
            <person name="Siezen R.J."/>
        </authorList>
    </citation>
    <scope>NUCLEOTIDE SEQUENCE [LARGE SCALE GENOMIC DNA]</scope>
    <source>
        <strain evidence="1 2">Lpp14</strain>
    </source>
</reference>
<gene>
    <name evidence="1" type="ORF">Lpp14_08316</name>
</gene>
<dbReference type="SUPFAM" id="SSF53383">
    <property type="entry name" value="PLP-dependent transferases"/>
    <property type="match status" value="1"/>
</dbReference>
<organism evidence="1 2">
    <name type="scientific">Lacticaseibacillus paracasei subsp. paracasei Lpp14</name>
    <dbReference type="NCBI Taxonomy" id="1256204"/>
    <lineage>
        <taxon>Bacteria</taxon>
        <taxon>Bacillati</taxon>
        <taxon>Bacillota</taxon>
        <taxon>Bacilli</taxon>
        <taxon>Lactobacillales</taxon>
        <taxon>Lactobacillaceae</taxon>
        <taxon>Lacticaseibacillus</taxon>
    </lineage>
</organism>
<dbReference type="EMBL" id="ANJZ01000198">
    <property type="protein sequence ID" value="EPC62336.1"/>
    <property type="molecule type" value="Genomic_DNA"/>
</dbReference>
<comment type="caution">
    <text evidence="1">The sequence shown here is derived from an EMBL/GenBank/DDBJ whole genome shotgun (WGS) entry which is preliminary data.</text>
</comment>